<evidence type="ECO:0000256" key="4">
    <source>
        <dbReference type="ARBA" id="ARBA00022679"/>
    </source>
</evidence>
<evidence type="ECO:0000313" key="19">
    <source>
        <dbReference type="Proteomes" id="UP000314986"/>
    </source>
</evidence>
<dbReference type="PANTHER" id="PTHR23086">
    <property type="entry name" value="PHOSPHATIDYLINOSITOL-4-PHOSPHATE 5-KINASE"/>
    <property type="match status" value="1"/>
</dbReference>
<evidence type="ECO:0000256" key="1">
    <source>
        <dbReference type="ARBA" id="ARBA00004240"/>
    </source>
</evidence>
<evidence type="ECO:0000256" key="5">
    <source>
        <dbReference type="ARBA" id="ARBA00022741"/>
    </source>
</evidence>
<dbReference type="AlphaFoldDB" id="A0A4W3JUC9"/>
<reference evidence="18" key="4">
    <citation type="submission" date="2025-08" db="UniProtKB">
        <authorList>
            <consortium name="Ensembl"/>
        </authorList>
    </citation>
    <scope>IDENTIFICATION</scope>
</reference>
<name>A0A4W3JUC9_CALMI</name>
<dbReference type="EC" id="2.7.1.149" evidence="13"/>
<comment type="catalytic activity">
    <reaction evidence="12">
        <text>1,2-dihexadecanoyl-sn-glycero-3-phospho-(1D-myo-inositol-5-phosphate) + GTP = 1,2-dihexadecanoyl-sn-glycero-3-phospho-(1D-myo-inositol-4,5-bisphosphate) + GDP + H(+)</text>
        <dbReference type="Rhea" id="RHEA:55964"/>
        <dbReference type="ChEBI" id="CHEBI:15378"/>
        <dbReference type="ChEBI" id="CHEBI:37565"/>
        <dbReference type="ChEBI" id="CHEBI:58189"/>
        <dbReference type="ChEBI" id="CHEBI:83423"/>
        <dbReference type="ChEBI" id="CHEBI:84968"/>
    </reaction>
    <physiologicalReaction direction="left-to-right" evidence="12">
        <dbReference type="Rhea" id="RHEA:55965"/>
    </physiologicalReaction>
</comment>
<accession>A0A4W3JUC9</accession>
<keyword evidence="5 16" id="KW-0547">Nucleotide-binding</keyword>
<evidence type="ECO:0000313" key="18">
    <source>
        <dbReference type="Ensembl" id="ENSCMIP00000046407.1"/>
    </source>
</evidence>
<evidence type="ECO:0000256" key="10">
    <source>
        <dbReference type="ARBA" id="ARBA00036478"/>
    </source>
</evidence>
<dbReference type="GO" id="GO:0046854">
    <property type="term" value="P:phosphatidylinositol phosphate biosynthetic process"/>
    <property type="evidence" value="ECO:0007669"/>
    <property type="project" value="TreeGrafter"/>
</dbReference>
<dbReference type="Gene3D" id="3.30.810.10">
    <property type="entry name" value="2-Layer Sandwich"/>
    <property type="match status" value="2"/>
</dbReference>
<evidence type="ECO:0000256" key="8">
    <source>
        <dbReference type="ARBA" id="ARBA00022840"/>
    </source>
</evidence>
<keyword evidence="19" id="KW-1185">Reference proteome</keyword>
<evidence type="ECO:0000256" key="7">
    <source>
        <dbReference type="ARBA" id="ARBA00022824"/>
    </source>
</evidence>
<comment type="subcellular location">
    <subcellularLocation>
        <location evidence="2">Cytoplasm</location>
    </subcellularLocation>
    <subcellularLocation>
        <location evidence="1">Endoplasmic reticulum</location>
    </subcellularLocation>
</comment>
<dbReference type="GO" id="GO:0005524">
    <property type="term" value="F:ATP binding"/>
    <property type="evidence" value="ECO:0007669"/>
    <property type="project" value="UniProtKB-UniRule"/>
</dbReference>
<comment type="catalytic activity">
    <reaction evidence="10">
        <text>1,2-dihexadecanoyl-sn-glycero-3-phospho-(1D-myo-inositol-5-phosphate) + ATP = 1,2-dihexadecanoyl-sn-glycero-3-phospho-(1D-myo-inositol-4,5-bisphosphate) + ADP + H(+)</text>
        <dbReference type="Rhea" id="RHEA:55992"/>
        <dbReference type="ChEBI" id="CHEBI:15378"/>
        <dbReference type="ChEBI" id="CHEBI:30616"/>
        <dbReference type="ChEBI" id="CHEBI:83423"/>
        <dbReference type="ChEBI" id="CHEBI:84968"/>
        <dbReference type="ChEBI" id="CHEBI:456216"/>
    </reaction>
    <physiologicalReaction direction="left-to-right" evidence="10">
        <dbReference type="Rhea" id="RHEA:55993"/>
    </physiologicalReaction>
</comment>
<dbReference type="GeneTree" id="ENSGT00940000156890"/>
<dbReference type="SMART" id="SM00330">
    <property type="entry name" value="PIPKc"/>
    <property type="match status" value="1"/>
</dbReference>
<evidence type="ECO:0000256" key="3">
    <source>
        <dbReference type="ARBA" id="ARBA00022490"/>
    </source>
</evidence>
<dbReference type="SUPFAM" id="SSF56104">
    <property type="entry name" value="SAICAR synthase-like"/>
    <property type="match status" value="1"/>
</dbReference>
<keyword evidence="9" id="KW-0443">Lipid metabolism</keyword>
<keyword evidence="8 16" id="KW-0067">ATP-binding</keyword>
<proteinExistence type="predicted"/>
<keyword evidence="6 16" id="KW-0418">Kinase</keyword>
<dbReference type="FunFam" id="3.30.800.10:FF:000002">
    <property type="entry name" value="Phosphatidylinositol 5-phosphate 4-kinase type-2 beta"/>
    <property type="match status" value="1"/>
</dbReference>
<dbReference type="InterPro" id="IPR027484">
    <property type="entry name" value="PInositol-4-P-5-kinase_N"/>
</dbReference>
<evidence type="ECO:0000256" key="6">
    <source>
        <dbReference type="ARBA" id="ARBA00022777"/>
    </source>
</evidence>
<evidence type="ECO:0000256" key="11">
    <source>
        <dbReference type="ARBA" id="ARBA00036698"/>
    </source>
</evidence>
<feature type="domain" description="PIPK" evidence="17">
    <location>
        <begin position="1"/>
        <end position="360"/>
    </location>
</feature>
<evidence type="ECO:0000256" key="2">
    <source>
        <dbReference type="ARBA" id="ARBA00004496"/>
    </source>
</evidence>
<sequence length="393" mass="44566">VNELNHVPVPVMLLPDDFKANSKIKVTNHLFNKENLPSNFKFKEYCPQVFRNLRERFGIDDMDYQVSLTRSPPYNECESRNGMLFLKSCDGNFVIKQISSEDVADMHGFLSGYHEYIVNCHGNSVLPQFLGMYRLGVDGEETYMLVMRNVFGHRLTVHTKYDLKGSLVSREASDKEKGKELPTLKDVDLLHRCQKLYIDDEQKRLFLEKLKRDVEFLANLKIMDYSLLLGIHDMQRAEQEEELEQHAVSSETENGGNISVNQFITVHSPDAAFSFHSFQKSAGSVDYEPFMDCYAIKSAEDAPQHKSASSGEVRLSTQWKAKKSLTHRFITVWNAAGAEISTVNPEQYAKRFMDFISNVFAPSSPGGALGSSLGFHFDSGRGVQQPVAPRLLD</sequence>
<organism evidence="18 19">
    <name type="scientific">Callorhinchus milii</name>
    <name type="common">Ghost shark</name>
    <dbReference type="NCBI Taxonomy" id="7868"/>
    <lineage>
        <taxon>Eukaryota</taxon>
        <taxon>Metazoa</taxon>
        <taxon>Chordata</taxon>
        <taxon>Craniata</taxon>
        <taxon>Vertebrata</taxon>
        <taxon>Chondrichthyes</taxon>
        <taxon>Holocephali</taxon>
        <taxon>Chimaeriformes</taxon>
        <taxon>Callorhinchidae</taxon>
        <taxon>Callorhinchus</taxon>
    </lineage>
</organism>
<reference evidence="19" key="2">
    <citation type="journal article" date="2007" name="PLoS Biol.">
        <title>Survey sequencing and comparative analysis of the elephant shark (Callorhinchus milii) genome.</title>
        <authorList>
            <person name="Venkatesh B."/>
            <person name="Kirkness E.F."/>
            <person name="Loh Y.H."/>
            <person name="Halpern A.L."/>
            <person name="Lee A.P."/>
            <person name="Johnson J."/>
            <person name="Dandona N."/>
            <person name="Viswanathan L.D."/>
            <person name="Tay A."/>
            <person name="Venter J.C."/>
            <person name="Strausberg R.L."/>
            <person name="Brenner S."/>
        </authorList>
    </citation>
    <scope>NUCLEOTIDE SEQUENCE [LARGE SCALE GENOMIC DNA]</scope>
</reference>
<dbReference type="GO" id="GO:0005886">
    <property type="term" value="C:plasma membrane"/>
    <property type="evidence" value="ECO:0007669"/>
    <property type="project" value="TreeGrafter"/>
</dbReference>
<evidence type="ECO:0000259" key="17">
    <source>
        <dbReference type="PROSITE" id="PS51455"/>
    </source>
</evidence>
<dbReference type="GO" id="GO:0016308">
    <property type="term" value="F:1-phosphatidylinositol-4-phosphate 5-kinase activity"/>
    <property type="evidence" value="ECO:0007669"/>
    <property type="project" value="TreeGrafter"/>
</dbReference>
<evidence type="ECO:0000256" key="15">
    <source>
        <dbReference type="ARBA" id="ARBA00041993"/>
    </source>
</evidence>
<evidence type="ECO:0000256" key="9">
    <source>
        <dbReference type="ARBA" id="ARBA00023098"/>
    </source>
</evidence>
<evidence type="ECO:0000256" key="16">
    <source>
        <dbReference type="PROSITE-ProRule" id="PRU00781"/>
    </source>
</evidence>
<protein>
    <recommendedName>
        <fullName evidence="14">Phosphatidylinositol 5-phosphate 4-kinase type-2 gamma</fullName>
        <ecNumber evidence="13">2.7.1.149</ecNumber>
    </recommendedName>
    <alternativeName>
        <fullName evidence="15">Phosphatidylinositol 5-phosphate 4-kinase type II gamma</fullName>
    </alternativeName>
</protein>
<evidence type="ECO:0000256" key="13">
    <source>
        <dbReference type="ARBA" id="ARBA00039039"/>
    </source>
</evidence>
<dbReference type="Pfam" id="PF01504">
    <property type="entry name" value="PIP5K"/>
    <property type="match status" value="1"/>
</dbReference>
<reference evidence="19" key="3">
    <citation type="journal article" date="2014" name="Nature">
        <title>Elephant shark genome provides unique insights into gnathostome evolution.</title>
        <authorList>
            <consortium name="International Elephant Shark Genome Sequencing Consortium"/>
            <person name="Venkatesh B."/>
            <person name="Lee A.P."/>
            <person name="Ravi V."/>
            <person name="Maurya A.K."/>
            <person name="Lian M.M."/>
            <person name="Swann J.B."/>
            <person name="Ohta Y."/>
            <person name="Flajnik M.F."/>
            <person name="Sutoh Y."/>
            <person name="Kasahara M."/>
            <person name="Hoon S."/>
            <person name="Gangu V."/>
            <person name="Roy S.W."/>
            <person name="Irimia M."/>
            <person name="Korzh V."/>
            <person name="Kondrychyn I."/>
            <person name="Lim Z.W."/>
            <person name="Tay B.H."/>
            <person name="Tohari S."/>
            <person name="Kong K.W."/>
            <person name="Ho S."/>
            <person name="Lorente-Galdos B."/>
            <person name="Quilez J."/>
            <person name="Marques-Bonet T."/>
            <person name="Raney B.J."/>
            <person name="Ingham P.W."/>
            <person name="Tay A."/>
            <person name="Hillier L.W."/>
            <person name="Minx P."/>
            <person name="Boehm T."/>
            <person name="Wilson R.K."/>
            <person name="Brenner S."/>
            <person name="Warren W.C."/>
        </authorList>
    </citation>
    <scope>NUCLEOTIDE SEQUENCE [LARGE SCALE GENOMIC DNA]</scope>
</reference>
<dbReference type="InterPro" id="IPR002498">
    <property type="entry name" value="PInositol-4-P-4/5-kinase_core"/>
</dbReference>
<dbReference type="Proteomes" id="UP000314986">
    <property type="component" value="Unassembled WGS sequence"/>
</dbReference>
<dbReference type="Gene3D" id="3.30.800.10">
    <property type="entry name" value="Phosphatidylinositol Phosphate Kinase II Beta"/>
    <property type="match status" value="1"/>
</dbReference>
<reference evidence="19" key="1">
    <citation type="journal article" date="2006" name="Science">
        <title>Ancient noncoding elements conserved in the human genome.</title>
        <authorList>
            <person name="Venkatesh B."/>
            <person name="Kirkness E.F."/>
            <person name="Loh Y.H."/>
            <person name="Halpern A.L."/>
            <person name="Lee A.P."/>
            <person name="Johnson J."/>
            <person name="Dandona N."/>
            <person name="Viswanathan L.D."/>
            <person name="Tay A."/>
            <person name="Venter J.C."/>
            <person name="Strausberg R.L."/>
            <person name="Brenner S."/>
        </authorList>
    </citation>
    <scope>NUCLEOTIDE SEQUENCE [LARGE SCALE GENOMIC DNA]</scope>
</reference>
<dbReference type="GO" id="GO:0005783">
    <property type="term" value="C:endoplasmic reticulum"/>
    <property type="evidence" value="ECO:0007669"/>
    <property type="project" value="UniProtKB-SubCell"/>
</dbReference>
<dbReference type="InterPro" id="IPR027483">
    <property type="entry name" value="PInositol-4-P-4/5-kinase_C_sf"/>
</dbReference>
<reference evidence="18" key="5">
    <citation type="submission" date="2025-09" db="UniProtKB">
        <authorList>
            <consortium name="Ensembl"/>
        </authorList>
    </citation>
    <scope>IDENTIFICATION</scope>
</reference>
<keyword evidence="7" id="KW-0256">Endoplasmic reticulum</keyword>
<dbReference type="PANTHER" id="PTHR23086:SF35">
    <property type="entry name" value="PHOSPHATIDYLINOSITOL 5-PHOSPHATE 4-KINASE TYPE-2 GAMMA"/>
    <property type="match status" value="1"/>
</dbReference>
<keyword evidence="3" id="KW-0963">Cytoplasm</keyword>
<dbReference type="Ensembl" id="ENSCMIT00000047068.1">
    <property type="protein sequence ID" value="ENSCMIP00000046407.1"/>
    <property type="gene ID" value="ENSCMIG00000019079.1"/>
</dbReference>
<dbReference type="GO" id="GO:0016309">
    <property type="term" value="F:1-phosphatidylinositol-5-phosphate 4-kinase activity"/>
    <property type="evidence" value="ECO:0007669"/>
    <property type="project" value="UniProtKB-EC"/>
</dbReference>
<dbReference type="InterPro" id="IPR023610">
    <property type="entry name" value="PInositol-4/5-P-5/4-kinase"/>
</dbReference>
<evidence type="ECO:0000256" key="14">
    <source>
        <dbReference type="ARBA" id="ARBA00039392"/>
    </source>
</evidence>
<evidence type="ECO:0000256" key="12">
    <source>
        <dbReference type="ARBA" id="ARBA00036950"/>
    </source>
</evidence>
<dbReference type="PROSITE" id="PS51455">
    <property type="entry name" value="PIPK"/>
    <property type="match status" value="1"/>
</dbReference>
<keyword evidence="4 16" id="KW-0808">Transferase</keyword>
<comment type="catalytic activity">
    <reaction evidence="11">
        <text>a 1,2-diacyl-sn-glycero-3-phospho-(1D-myo-inositol-5-phosphate) + ATP = a 1,2-diacyl-sn-glycero-3-phospho-(1D-myo-inositol-4,5-bisphosphate) + ADP + H(+)</text>
        <dbReference type="Rhea" id="RHEA:12280"/>
        <dbReference type="ChEBI" id="CHEBI:15378"/>
        <dbReference type="ChEBI" id="CHEBI:30616"/>
        <dbReference type="ChEBI" id="CHEBI:57795"/>
        <dbReference type="ChEBI" id="CHEBI:58456"/>
        <dbReference type="ChEBI" id="CHEBI:456216"/>
        <dbReference type="EC" id="2.7.1.149"/>
    </reaction>
    <physiologicalReaction direction="left-to-right" evidence="11">
        <dbReference type="Rhea" id="RHEA:12281"/>
    </physiologicalReaction>
</comment>